<dbReference type="Proteomes" id="UP000186922">
    <property type="component" value="Unassembled WGS sequence"/>
</dbReference>
<evidence type="ECO:0000313" key="1">
    <source>
        <dbReference type="EMBL" id="GAU96403.1"/>
    </source>
</evidence>
<organism evidence="1 2">
    <name type="scientific">Ramazzottius varieornatus</name>
    <name type="common">Water bear</name>
    <name type="synonym">Tardigrade</name>
    <dbReference type="NCBI Taxonomy" id="947166"/>
    <lineage>
        <taxon>Eukaryota</taxon>
        <taxon>Metazoa</taxon>
        <taxon>Ecdysozoa</taxon>
        <taxon>Tardigrada</taxon>
        <taxon>Eutardigrada</taxon>
        <taxon>Parachela</taxon>
        <taxon>Hypsibioidea</taxon>
        <taxon>Ramazzottiidae</taxon>
        <taxon>Ramazzottius</taxon>
    </lineage>
</organism>
<protein>
    <submittedName>
        <fullName evidence="1">Uncharacterized protein</fullName>
    </submittedName>
</protein>
<dbReference type="EMBL" id="BDGG01000003">
    <property type="protein sequence ID" value="GAU96403.1"/>
    <property type="molecule type" value="Genomic_DNA"/>
</dbReference>
<sequence length="107" mass="11859">MLVLHCVCMEKTGRSSDGAETELPRPQKVGVHHSPHTFEMEIKYRTHQKLYSTLRTRSTANKAFRASFHPRCSPLSISTLHSLQQCSAGKLFPTVSRTACGSPNSAC</sequence>
<gene>
    <name evidence="1" type="primary">RvY_07855-1</name>
    <name evidence="1" type="synonym">RvY_07855.1</name>
    <name evidence="1" type="ORF">RvY_07855</name>
</gene>
<dbReference type="AlphaFoldDB" id="A0A1D1VBZ6"/>
<evidence type="ECO:0000313" key="2">
    <source>
        <dbReference type="Proteomes" id="UP000186922"/>
    </source>
</evidence>
<comment type="caution">
    <text evidence="1">The sequence shown here is derived from an EMBL/GenBank/DDBJ whole genome shotgun (WGS) entry which is preliminary data.</text>
</comment>
<accession>A0A1D1VBZ6</accession>
<keyword evidence="2" id="KW-1185">Reference proteome</keyword>
<reference evidence="1 2" key="1">
    <citation type="journal article" date="2016" name="Nat. Commun.">
        <title>Extremotolerant tardigrade genome and improved radiotolerance of human cultured cells by tardigrade-unique protein.</title>
        <authorList>
            <person name="Hashimoto T."/>
            <person name="Horikawa D.D."/>
            <person name="Saito Y."/>
            <person name="Kuwahara H."/>
            <person name="Kozuka-Hata H."/>
            <person name="Shin-I T."/>
            <person name="Minakuchi Y."/>
            <person name="Ohishi K."/>
            <person name="Motoyama A."/>
            <person name="Aizu T."/>
            <person name="Enomoto A."/>
            <person name="Kondo K."/>
            <person name="Tanaka S."/>
            <person name="Hara Y."/>
            <person name="Koshikawa S."/>
            <person name="Sagara H."/>
            <person name="Miura T."/>
            <person name="Yokobori S."/>
            <person name="Miyagawa K."/>
            <person name="Suzuki Y."/>
            <person name="Kubo T."/>
            <person name="Oyama M."/>
            <person name="Kohara Y."/>
            <person name="Fujiyama A."/>
            <person name="Arakawa K."/>
            <person name="Katayama T."/>
            <person name="Toyoda A."/>
            <person name="Kunieda T."/>
        </authorList>
    </citation>
    <scope>NUCLEOTIDE SEQUENCE [LARGE SCALE GENOMIC DNA]</scope>
    <source>
        <strain evidence="1 2">YOKOZUNA-1</strain>
    </source>
</reference>
<name>A0A1D1VBZ6_RAMVA</name>
<proteinExistence type="predicted"/>